<dbReference type="Proteomes" id="UP000310506">
    <property type="component" value="Unassembled WGS sequence"/>
</dbReference>
<dbReference type="PANTHER" id="PTHR11070">
    <property type="entry name" value="UVRD / RECB / PCRA DNA HELICASE FAMILY MEMBER"/>
    <property type="match status" value="1"/>
</dbReference>
<dbReference type="InterPro" id="IPR027785">
    <property type="entry name" value="UvrD-like_helicase_C"/>
</dbReference>
<evidence type="ECO:0000256" key="1">
    <source>
        <dbReference type="ARBA" id="ARBA00022741"/>
    </source>
</evidence>
<dbReference type="InterPro" id="IPR000212">
    <property type="entry name" value="DNA_helicase_UvrD/REP"/>
</dbReference>
<keyword evidence="1 5" id="KW-0547">Nucleotide-binding</keyword>
<keyword evidence="8" id="KW-1185">Reference proteome</keyword>
<dbReference type="GO" id="GO:0003677">
    <property type="term" value="F:DNA binding"/>
    <property type="evidence" value="ECO:0007669"/>
    <property type="project" value="InterPro"/>
</dbReference>
<evidence type="ECO:0000313" key="7">
    <source>
        <dbReference type="EMBL" id="THB61096.1"/>
    </source>
</evidence>
<dbReference type="EMBL" id="SDGV01000016">
    <property type="protein sequence ID" value="THB61096.1"/>
    <property type="molecule type" value="Genomic_DNA"/>
</dbReference>
<dbReference type="GO" id="GO:0016787">
    <property type="term" value="F:hydrolase activity"/>
    <property type="evidence" value="ECO:0007669"/>
    <property type="project" value="UniProtKB-UniRule"/>
</dbReference>
<proteinExistence type="predicted"/>
<dbReference type="AlphaFoldDB" id="A0A4S3B6E1"/>
<keyword evidence="3 5" id="KW-0347">Helicase</keyword>
<dbReference type="GO" id="GO:0005524">
    <property type="term" value="F:ATP binding"/>
    <property type="evidence" value="ECO:0007669"/>
    <property type="project" value="UniProtKB-UniRule"/>
</dbReference>
<evidence type="ECO:0000259" key="6">
    <source>
        <dbReference type="PROSITE" id="PS51198"/>
    </source>
</evidence>
<evidence type="ECO:0000313" key="8">
    <source>
        <dbReference type="Proteomes" id="UP000310506"/>
    </source>
</evidence>
<organism evidence="7 8">
    <name type="scientific">Vagococcus silagei</name>
    <dbReference type="NCBI Taxonomy" id="2508885"/>
    <lineage>
        <taxon>Bacteria</taxon>
        <taxon>Bacillati</taxon>
        <taxon>Bacillota</taxon>
        <taxon>Bacilli</taxon>
        <taxon>Lactobacillales</taxon>
        <taxon>Enterococcaceae</taxon>
        <taxon>Vagococcus</taxon>
    </lineage>
</organism>
<dbReference type="InterPro" id="IPR027417">
    <property type="entry name" value="P-loop_NTPase"/>
</dbReference>
<dbReference type="Pfam" id="PF13538">
    <property type="entry name" value="UvrD_C_2"/>
    <property type="match status" value="1"/>
</dbReference>
<dbReference type="InterPro" id="IPR014016">
    <property type="entry name" value="UvrD-like_ATP-bd"/>
</dbReference>
<dbReference type="OrthoDB" id="9787585at2"/>
<sequence length="722" mass="84064">MLVIKEERQLEQDYLMNVYDQLQERKIQLEALLAHARENGLSDVQQMLGDVRLNFSNISDNLDTYAALEMKNREIDQLNIKLRSAEQFLQKVDRLLVVPYFGKITVDFLEEEPQESFYIGVNGFANDLGEYLIYDWRSPIAELFYNNEMGKSSYVVNRQTIPVELKQRRQLIVEGQQLLNYFDTSISIQDDVLLQVLGSDATRQMQDITSTIQKEQNVIIRDVTHRNLLVNGVAGSGKTSTIMQRIAYLLFQYREQITTDNVMILSPNRQFVDYISDVLPSLGEMNPMNVTILQFIDHHLPFILEDEATYFNRISSKQVVQQTEIIRSHEFLETVKTADYLFKDASAFVQPLMHQGKVVISKTKICVFFDATPHDARLMDRIQGTKIMIRDEWQRRLKKQSRKPKMQDQMLSMSEDMQRKYFGKILGENAEKNLPHYAKKVLDQKYRQVTEDIEDLRWLDTSYLFKTIFKTYTGEAYAFNVNQPLSLDEGVVFLLIYQELVERLDLPKLKFLFVDEVQDYTPAQLNLILTLFPKARYTMVGDENQAIFNSTSAFEQIVALFSAFDLPSYRYDLRSSYRSTGSITTYFGELTAAEQEMAIVPIREEGAKPIEWQYQSEQEWLERMIEEAMNLESGPLVVLTKTSLEAETIRQQLSKLTVDMKKIKILPITLAKGLEFDHVVIYNASKLNYVSERDRRILYTMASRAMRTLLVTYQEAPSQYIK</sequence>
<dbReference type="GO" id="GO:0000725">
    <property type="term" value="P:recombinational repair"/>
    <property type="evidence" value="ECO:0007669"/>
    <property type="project" value="TreeGrafter"/>
</dbReference>
<protein>
    <submittedName>
        <fullName evidence="7">ATP-dependent DNA helicase IV</fullName>
    </submittedName>
</protein>
<comment type="caution">
    <text evidence="7">The sequence shown here is derived from an EMBL/GenBank/DDBJ whole genome shotgun (WGS) entry which is preliminary data.</text>
</comment>
<dbReference type="Gene3D" id="3.40.50.300">
    <property type="entry name" value="P-loop containing nucleotide triphosphate hydrolases"/>
    <property type="match status" value="3"/>
</dbReference>
<keyword evidence="2 5" id="KW-0378">Hydrolase</keyword>
<dbReference type="PROSITE" id="PS51198">
    <property type="entry name" value="UVRD_HELICASE_ATP_BIND"/>
    <property type="match status" value="1"/>
</dbReference>
<evidence type="ECO:0000256" key="5">
    <source>
        <dbReference type="PROSITE-ProRule" id="PRU00560"/>
    </source>
</evidence>
<keyword evidence="4 5" id="KW-0067">ATP-binding</keyword>
<accession>A0A4S3B6E1</accession>
<dbReference type="PANTHER" id="PTHR11070:SF17">
    <property type="entry name" value="DNA HELICASE IV"/>
    <property type="match status" value="1"/>
</dbReference>
<evidence type="ECO:0000256" key="3">
    <source>
        <dbReference type="ARBA" id="ARBA00022806"/>
    </source>
</evidence>
<dbReference type="Pfam" id="PF00580">
    <property type="entry name" value="UvrD-helicase"/>
    <property type="match status" value="1"/>
</dbReference>
<evidence type="ECO:0000256" key="2">
    <source>
        <dbReference type="ARBA" id="ARBA00022801"/>
    </source>
</evidence>
<feature type="binding site" evidence="5">
    <location>
        <begin position="232"/>
        <end position="239"/>
    </location>
    <ligand>
        <name>ATP</name>
        <dbReference type="ChEBI" id="CHEBI:30616"/>
    </ligand>
</feature>
<dbReference type="GO" id="GO:0043138">
    <property type="term" value="F:3'-5' DNA helicase activity"/>
    <property type="evidence" value="ECO:0007669"/>
    <property type="project" value="TreeGrafter"/>
</dbReference>
<dbReference type="SUPFAM" id="SSF52540">
    <property type="entry name" value="P-loop containing nucleoside triphosphate hydrolases"/>
    <property type="match status" value="1"/>
</dbReference>
<reference evidence="7 8" key="1">
    <citation type="submission" date="2019-01" db="EMBL/GenBank/DDBJ databases">
        <title>Vagococcus silagei sp. nov. isolated from brewer's grain.</title>
        <authorList>
            <person name="Guu J.-R."/>
        </authorList>
    </citation>
    <scope>NUCLEOTIDE SEQUENCE [LARGE SCALE GENOMIC DNA]</scope>
    <source>
        <strain evidence="7 8">2B-2</strain>
    </source>
</reference>
<feature type="domain" description="UvrD-like helicase ATP-binding" evidence="6">
    <location>
        <begin position="211"/>
        <end position="580"/>
    </location>
</feature>
<gene>
    <name evidence="7" type="ORF">ESZ54_07110</name>
</gene>
<evidence type="ECO:0000256" key="4">
    <source>
        <dbReference type="ARBA" id="ARBA00022840"/>
    </source>
</evidence>
<dbReference type="GO" id="GO:0005829">
    <property type="term" value="C:cytosol"/>
    <property type="evidence" value="ECO:0007669"/>
    <property type="project" value="TreeGrafter"/>
</dbReference>
<name>A0A4S3B6E1_9ENTE</name>